<dbReference type="Pfam" id="PF14798">
    <property type="entry name" value="Ca_hom_mod"/>
    <property type="match status" value="1"/>
</dbReference>
<feature type="compositionally biased region" description="Low complexity" evidence="9">
    <location>
        <begin position="264"/>
        <end position="281"/>
    </location>
</feature>
<comment type="similarity">
    <text evidence="2">Belongs to the CALHM family.</text>
</comment>
<evidence type="ECO:0000256" key="2">
    <source>
        <dbReference type="ARBA" id="ARBA00008497"/>
    </source>
</evidence>
<dbReference type="Proteomes" id="UP000827986">
    <property type="component" value="Unassembled WGS sequence"/>
</dbReference>
<keyword evidence="12" id="KW-1185">Reference proteome</keyword>
<feature type="transmembrane region" description="Helical" evidence="10">
    <location>
        <begin position="27"/>
        <end position="43"/>
    </location>
</feature>
<keyword evidence="7 10" id="KW-0472">Membrane</keyword>
<proteinExistence type="inferred from homology"/>
<evidence type="ECO:0000256" key="9">
    <source>
        <dbReference type="SAM" id="MobiDB-lite"/>
    </source>
</evidence>
<dbReference type="EMBL" id="JAHDVG010000467">
    <property type="protein sequence ID" value="KAH1182327.1"/>
    <property type="molecule type" value="Genomic_DNA"/>
</dbReference>
<reference evidence="11" key="1">
    <citation type="submission" date="2021-09" db="EMBL/GenBank/DDBJ databases">
        <title>The genome of Mauremys mutica provides insights into the evolution of semi-aquatic lifestyle.</title>
        <authorList>
            <person name="Gong S."/>
            <person name="Gao Y."/>
        </authorList>
    </citation>
    <scope>NUCLEOTIDE SEQUENCE</scope>
    <source>
        <strain evidence="11">MM-2020</strain>
        <tissue evidence="11">Muscle</tissue>
    </source>
</reference>
<keyword evidence="8" id="KW-0407">Ion channel</keyword>
<feature type="region of interest" description="Disordered" evidence="9">
    <location>
        <begin position="241"/>
        <end position="289"/>
    </location>
</feature>
<evidence type="ECO:0000256" key="5">
    <source>
        <dbReference type="ARBA" id="ARBA00022989"/>
    </source>
</evidence>
<evidence type="ECO:0000256" key="6">
    <source>
        <dbReference type="ARBA" id="ARBA00023065"/>
    </source>
</evidence>
<comment type="caution">
    <text evidence="11">The sequence shown here is derived from an EMBL/GenBank/DDBJ whole genome shotgun (WGS) entry which is preliminary data.</text>
</comment>
<feature type="transmembrane region" description="Helical" evidence="10">
    <location>
        <begin position="63"/>
        <end position="85"/>
    </location>
</feature>
<dbReference type="GO" id="GO:1904669">
    <property type="term" value="P:ATP export"/>
    <property type="evidence" value="ECO:0007669"/>
    <property type="project" value="UniProtKB-ARBA"/>
</dbReference>
<gene>
    <name evidence="11" type="ORF">KIL84_010081</name>
</gene>
<comment type="subcellular location">
    <subcellularLocation>
        <location evidence="1">Membrane</location>
        <topology evidence="1">Multi-pass membrane protein</topology>
    </subcellularLocation>
</comment>
<name>A0A9D3XMB7_9SAUR</name>
<keyword evidence="5 10" id="KW-1133">Transmembrane helix</keyword>
<dbReference type="GO" id="GO:0034220">
    <property type="term" value="P:monoatomic ion transmembrane transport"/>
    <property type="evidence" value="ECO:0007669"/>
    <property type="project" value="UniProtKB-KW"/>
</dbReference>
<organism evidence="11 12">
    <name type="scientific">Mauremys mutica</name>
    <name type="common">yellowpond turtle</name>
    <dbReference type="NCBI Taxonomy" id="74926"/>
    <lineage>
        <taxon>Eukaryota</taxon>
        <taxon>Metazoa</taxon>
        <taxon>Chordata</taxon>
        <taxon>Craniata</taxon>
        <taxon>Vertebrata</taxon>
        <taxon>Euteleostomi</taxon>
        <taxon>Archelosauria</taxon>
        <taxon>Testudinata</taxon>
        <taxon>Testudines</taxon>
        <taxon>Cryptodira</taxon>
        <taxon>Durocryptodira</taxon>
        <taxon>Testudinoidea</taxon>
        <taxon>Geoemydidae</taxon>
        <taxon>Geoemydinae</taxon>
        <taxon>Mauremys</taxon>
    </lineage>
</organism>
<evidence type="ECO:0000256" key="4">
    <source>
        <dbReference type="ARBA" id="ARBA00022692"/>
    </source>
</evidence>
<evidence type="ECO:0000256" key="7">
    <source>
        <dbReference type="ARBA" id="ARBA00023136"/>
    </source>
</evidence>
<evidence type="ECO:0000256" key="1">
    <source>
        <dbReference type="ARBA" id="ARBA00004141"/>
    </source>
</evidence>
<dbReference type="AlphaFoldDB" id="A0A9D3XMB7"/>
<evidence type="ECO:0000313" key="11">
    <source>
        <dbReference type="EMBL" id="KAH1182327.1"/>
    </source>
</evidence>
<accession>A0A9D3XMB7</accession>
<protein>
    <submittedName>
        <fullName evidence="11">Uncharacterized protein</fullName>
    </submittedName>
</protein>
<evidence type="ECO:0000313" key="12">
    <source>
        <dbReference type="Proteomes" id="UP000827986"/>
    </source>
</evidence>
<sequence length="296" mass="33258">MSFGLGTISSEVKIAIARNFIEIWKKHFSLISTSVYSLILVVLEKIMESDFKCPEELHLRRSYAALHFIAPALTFFILGIIFQAASGNKFYYPCNKCKSYCTDKLVDCSGCCIFLKAFFPAVLWVVILLLDGRYVSCFNKGITAYQYSQISGLVIIVLVVLIGLIYKCCCKKGYRGKITVDEAEIENLAEQKAHEYILKRKEEAIWQLLNDEHLADPETILESIDKKSVYRIIDRVCNISREGSGDQGGMANSSPQGTSSQLPQETSSPLLEETSSPSPQEIPENKLFKGMHFSVF</sequence>
<keyword evidence="6" id="KW-0406">Ion transport</keyword>
<keyword evidence="3" id="KW-0813">Transport</keyword>
<evidence type="ECO:0000256" key="10">
    <source>
        <dbReference type="SAM" id="Phobius"/>
    </source>
</evidence>
<dbReference type="GO" id="GO:0016020">
    <property type="term" value="C:membrane"/>
    <property type="evidence" value="ECO:0007669"/>
    <property type="project" value="UniProtKB-SubCell"/>
</dbReference>
<feature type="compositionally biased region" description="Polar residues" evidence="9">
    <location>
        <begin position="250"/>
        <end position="263"/>
    </location>
</feature>
<keyword evidence="4 10" id="KW-0812">Transmembrane</keyword>
<feature type="transmembrane region" description="Helical" evidence="10">
    <location>
        <begin position="150"/>
        <end position="169"/>
    </location>
</feature>
<feature type="transmembrane region" description="Helical" evidence="10">
    <location>
        <begin position="105"/>
        <end position="130"/>
    </location>
</feature>
<evidence type="ECO:0000256" key="8">
    <source>
        <dbReference type="ARBA" id="ARBA00023303"/>
    </source>
</evidence>
<evidence type="ECO:0000256" key="3">
    <source>
        <dbReference type="ARBA" id="ARBA00022448"/>
    </source>
</evidence>
<dbReference type="InterPro" id="IPR029569">
    <property type="entry name" value="CALHM"/>
</dbReference>